<accession>A0A2Z4VVG5</accession>
<name>A0A2Z4VVG5_9LACO</name>
<dbReference type="AlphaFoldDB" id="A0A2Z4VVG5"/>
<protein>
    <recommendedName>
        <fullName evidence="6">5-bromo-4-chloroindolyl phosphate hydrolase</fullName>
    </recommendedName>
</protein>
<feature type="transmembrane region" description="Helical" evidence="1">
    <location>
        <begin position="20"/>
        <end position="46"/>
    </location>
</feature>
<evidence type="ECO:0008006" key="6">
    <source>
        <dbReference type="Google" id="ProtNLM"/>
    </source>
</evidence>
<dbReference type="InterPro" id="IPR018770">
    <property type="entry name" value="ChloroindolylP_hydrolase"/>
</dbReference>
<feature type="transmembrane region" description="Helical" evidence="1">
    <location>
        <begin position="58"/>
        <end position="78"/>
    </location>
</feature>
<keyword evidence="1" id="KW-0812">Transmembrane</keyword>
<sequence>MMRAITKILSYVTLGEIRKNLLILALVLLFLECFLPTGTLGFLLLLALGTERFLAPKLALFVIAPVIWLSYFLLLYVVEPNEQINIYSIYYLLVYYIVLVVGYWQLERFKKKIQYEYVTELNYLNDEMIYFDQNKLDALHMNDSEQKFYRKLLNEKYQHYLYLKSINWRLERKVGKFSNTQVLIQQIFNELVQEPQKVLDADNFLYRLLPDYTQLVKDYLDLEENMLKTDEDAELKQIALTRIKLYNEEFSEELNRLKQFKNL</sequence>
<evidence type="ECO:0000256" key="1">
    <source>
        <dbReference type="SAM" id="Phobius"/>
    </source>
</evidence>
<dbReference type="Pfam" id="PF10112">
    <property type="entry name" value="Halogen_Hydrol"/>
    <property type="match status" value="1"/>
</dbReference>
<evidence type="ECO:0000313" key="3">
    <source>
        <dbReference type="EMBL" id="QIA88961.1"/>
    </source>
</evidence>
<evidence type="ECO:0000313" key="4">
    <source>
        <dbReference type="Proteomes" id="UP000250143"/>
    </source>
</evidence>
<keyword evidence="1" id="KW-0472">Membrane</keyword>
<dbReference type="EMBL" id="CP040852">
    <property type="protein sequence ID" value="QIA88961.1"/>
    <property type="molecule type" value="Genomic_DNA"/>
</dbReference>
<evidence type="ECO:0000313" key="2">
    <source>
        <dbReference type="EMBL" id="AWZ39686.1"/>
    </source>
</evidence>
<dbReference type="RefSeq" id="WP_112193296.1">
    <property type="nucleotide sequence ID" value="NZ_CP023566.1"/>
</dbReference>
<organism evidence="3 5">
    <name type="scientific">Ligilactobacillus murinus</name>
    <dbReference type="NCBI Taxonomy" id="1622"/>
    <lineage>
        <taxon>Bacteria</taxon>
        <taxon>Bacillati</taxon>
        <taxon>Bacillota</taxon>
        <taxon>Bacilli</taxon>
        <taxon>Lactobacillales</taxon>
        <taxon>Lactobacillaceae</taxon>
        <taxon>Ligilactobacillus</taxon>
    </lineage>
</organism>
<feature type="transmembrane region" description="Helical" evidence="1">
    <location>
        <begin position="84"/>
        <end position="104"/>
    </location>
</feature>
<keyword evidence="4" id="KW-1185">Reference proteome</keyword>
<gene>
    <name evidence="2" type="ORF">CPQ89_00875</name>
    <name evidence="3" type="ORF">FEE40_01435</name>
</gene>
<keyword evidence="1" id="KW-1133">Transmembrane helix</keyword>
<dbReference type="Proteomes" id="UP000250143">
    <property type="component" value="Chromosome"/>
</dbReference>
<reference evidence="2 4" key="1">
    <citation type="submission" date="2017-09" db="EMBL/GenBank/DDBJ databases">
        <title>Predominant Lactobacillus spp. isolated from feces of mice subjected to short-term calorie restriction.</title>
        <authorList>
            <person name="Zhang C."/>
            <person name="Zhao L."/>
            <person name="Pan F."/>
        </authorList>
    </citation>
    <scope>NUCLEOTIDE SEQUENCE [LARGE SCALE GENOMIC DNA]</scope>
    <source>
        <strain evidence="2 4">CR141</strain>
    </source>
</reference>
<evidence type="ECO:0000313" key="5">
    <source>
        <dbReference type="Proteomes" id="UP000463931"/>
    </source>
</evidence>
<dbReference type="EMBL" id="CP023566">
    <property type="protein sequence ID" value="AWZ39686.1"/>
    <property type="molecule type" value="Genomic_DNA"/>
</dbReference>
<reference evidence="3 5" key="2">
    <citation type="journal article" date="2019" name="Nat. Med.">
        <title>Preventing dysbiosis of the neonatal mouse intestinal microbiome protects against late-onset sepsis.</title>
        <authorList>
            <person name="Singer J.R."/>
            <person name="Blosser E.G."/>
            <person name="Zindl C.L."/>
            <person name="Silberger D.J."/>
            <person name="Conlan S."/>
            <person name="Laufer V.A."/>
            <person name="DiToro D."/>
            <person name="Deming C."/>
            <person name="Kumar R."/>
            <person name="Morrow C.D."/>
            <person name="Segre J.A."/>
            <person name="Gray M.J."/>
            <person name="Randolph D.A."/>
            <person name="Weaver C.T."/>
        </authorList>
    </citation>
    <scope>NUCLEOTIDE SEQUENCE [LARGE SCALE GENOMIC DNA]</scope>
    <source>
        <strain evidence="3 5">V10</strain>
    </source>
</reference>
<proteinExistence type="predicted"/>
<dbReference type="Proteomes" id="UP000463931">
    <property type="component" value="Chromosome"/>
</dbReference>